<evidence type="ECO:0000313" key="2">
    <source>
        <dbReference type="Proteomes" id="UP000518300"/>
    </source>
</evidence>
<accession>A0A848LC04</accession>
<dbReference type="EMBL" id="JABBJJ010000017">
    <property type="protein sequence ID" value="NMO14355.1"/>
    <property type="molecule type" value="Genomic_DNA"/>
</dbReference>
<dbReference type="AlphaFoldDB" id="A0A848LC04"/>
<dbReference type="RefSeq" id="WP_169343649.1">
    <property type="nucleotide sequence ID" value="NZ_JABBJJ010000017.1"/>
</dbReference>
<keyword evidence="2" id="KW-1185">Reference proteome</keyword>
<sequence>MVVLEESRLHLTYRLTQAVAGSLKHSPVEGTLVVAIHSHTQLPICRPLSAAKSLEWSGPTTIDGGQQWLATVDSRELLGPGEAAGLWFLHASMMQFRSGVLALERVG</sequence>
<organism evidence="1 2">
    <name type="scientific">Pyxidicoccus fallax</name>
    <dbReference type="NCBI Taxonomy" id="394095"/>
    <lineage>
        <taxon>Bacteria</taxon>
        <taxon>Pseudomonadati</taxon>
        <taxon>Myxococcota</taxon>
        <taxon>Myxococcia</taxon>
        <taxon>Myxococcales</taxon>
        <taxon>Cystobacterineae</taxon>
        <taxon>Myxococcaceae</taxon>
        <taxon>Pyxidicoccus</taxon>
    </lineage>
</organism>
<gene>
    <name evidence="1" type="ORF">HG543_05720</name>
</gene>
<reference evidence="1 2" key="1">
    <citation type="submission" date="2020-04" db="EMBL/GenBank/DDBJ databases">
        <title>Draft genome of Pyxidicoccus fallax type strain.</title>
        <authorList>
            <person name="Whitworth D.E."/>
        </authorList>
    </citation>
    <scope>NUCLEOTIDE SEQUENCE [LARGE SCALE GENOMIC DNA]</scope>
    <source>
        <strain evidence="1 2">DSM 14698</strain>
    </source>
</reference>
<protein>
    <submittedName>
        <fullName evidence="1">Uncharacterized protein</fullName>
    </submittedName>
</protein>
<comment type="caution">
    <text evidence="1">The sequence shown here is derived from an EMBL/GenBank/DDBJ whole genome shotgun (WGS) entry which is preliminary data.</text>
</comment>
<name>A0A848LC04_9BACT</name>
<proteinExistence type="predicted"/>
<evidence type="ECO:0000313" key="1">
    <source>
        <dbReference type="EMBL" id="NMO14355.1"/>
    </source>
</evidence>
<dbReference type="Proteomes" id="UP000518300">
    <property type="component" value="Unassembled WGS sequence"/>
</dbReference>